<feature type="coiled-coil region" evidence="1">
    <location>
        <begin position="493"/>
        <end position="545"/>
    </location>
</feature>
<proteinExistence type="predicted"/>
<sequence>MSANSGENWMAELGFAADSELQKALEIAAHIGDVSEDDANISYTSLLIGLLWNGDALSVWLQAQIQRGGVAVENLYRQRRLTEAQREPILENVRNGRPAASRQVAISISARTVLQEAHTLALETGCAGDAPLATRHVLAAYFFRNPPGHNHQLHQEWGFEAKVWRSRFAEYIRDHYPAEFGGWAQVLSGYLDADDLQPSGQFLGGYAFDTQTVQLLRTLEQTIASHSPPLFSSASLLDLLVSLREVPDCATFAELVAIPLKIGEPRTLTTLDSPFAGSGSSFSATHGFKNILDRARTLARAISGTEIIGVRHIIASLLVSPDSTANKTLKRVGVSLPLLRNRVLGDFTRRWVNDDGLQWRFHLIGTTPPTIAGYSSDSADTGIDKLDVARYATAFAVVVAAEQVRPPLSIGIFGDWGAGKSFFMRLISEQTERLCANSTLGPDGKRLFCRRILSIRFNAWHYAEQDLWASLVQTIFQELNKALLGPSDASDVLASVQQDLNLAKEARAEAENQLNRARDEQDDRNNALQAVRQQARLEAEKVRALSAVDVVAAVNAEVIADQNLERLLVLAEDYLGYRGIRQDILEGRQTVSALMDIVRDSRSATGKVRSALSWLSRAPISKNEFRKLTVVAILVLVVVSLFATVFRDWIGNAWAMLSTLLAELGAVGGMAIAWAKRHLKTVSEGLNQFDNLSGELDRRLAAKHLENQADLLSAEEAFRQSQAKLADAEASLLMAIQNVEQAEQAVAESRSAQRIARLVEQRLSGRNYEQYLGIVAAIRADFQTLSDLMKQMRRESESAPTTPEPIDRIVLYIDDLDRCPSDRVVAVLEAIHLMLAFELFVVVVGVDIRWAARSLAEKYPNHLTPGDEQCQTTPTALSRADIDGATALDYLEKIFQIPFWLPPMEEQASRNLIFELLPAPVGQAGVESGHNIGEQKPADLPAADQQAATAPAAHLDAAKAQPSPTPKGAELLDIAAEERNYMLRLAGAVGKSPRRLKRFVNTYRILKASIDALERETFVLEHGASGEYRTAMTLLALVTGAPRSSLDMLRFLDEHRDEDAFQLFDDYLRSLIYANEAKYVLGALTAYRTTQPTNLRELRHWAPLVARFSFRSGTGM</sequence>
<dbReference type="Gene3D" id="1.10.1780.10">
    <property type="entry name" value="Clp, N-terminal domain"/>
    <property type="match status" value="1"/>
</dbReference>
<comment type="caution">
    <text evidence="5">The sequence shown here is derived from an EMBL/GenBank/DDBJ whole genome shotgun (WGS) entry which is preliminary data.</text>
</comment>
<dbReference type="InterPro" id="IPR036628">
    <property type="entry name" value="Clp_N_dom_sf"/>
</dbReference>
<gene>
    <name evidence="5" type="ORF">A1355_17785</name>
</gene>
<feature type="transmembrane region" description="Helical" evidence="3">
    <location>
        <begin position="628"/>
        <end position="646"/>
    </location>
</feature>
<feature type="compositionally biased region" description="Low complexity" evidence="2">
    <location>
        <begin position="938"/>
        <end position="962"/>
    </location>
</feature>
<keyword evidence="1" id="KW-0175">Coiled coil</keyword>
<evidence type="ECO:0000313" key="5">
    <source>
        <dbReference type="EMBL" id="OAI27992.1"/>
    </source>
</evidence>
<dbReference type="InterPro" id="IPR052754">
    <property type="entry name" value="NTPase_KAP_P-loop"/>
</dbReference>
<protein>
    <recommendedName>
        <fullName evidence="4">KAP NTPase domain-containing protein</fullName>
    </recommendedName>
</protein>
<feature type="domain" description="KAP NTPase" evidence="4">
    <location>
        <begin position="390"/>
        <end position="481"/>
    </location>
</feature>
<keyword evidence="6" id="KW-1185">Reference proteome</keyword>
<keyword evidence="3" id="KW-0812">Transmembrane</keyword>
<evidence type="ECO:0000313" key="6">
    <source>
        <dbReference type="Proteomes" id="UP000077628"/>
    </source>
</evidence>
<evidence type="ECO:0000256" key="2">
    <source>
        <dbReference type="SAM" id="MobiDB-lite"/>
    </source>
</evidence>
<evidence type="ECO:0000256" key="3">
    <source>
        <dbReference type="SAM" id="Phobius"/>
    </source>
</evidence>
<dbReference type="STRING" id="702114.A1355_17785"/>
<dbReference type="InterPro" id="IPR011646">
    <property type="entry name" value="KAP_P-loop"/>
</dbReference>
<reference evidence="6" key="1">
    <citation type="submission" date="2016-03" db="EMBL/GenBank/DDBJ databases">
        <authorList>
            <person name="Heylen K."/>
            <person name="De Vos P."/>
            <person name="Vekeman B."/>
        </authorList>
    </citation>
    <scope>NUCLEOTIDE SEQUENCE [LARGE SCALE GENOMIC DNA]</scope>
    <source>
        <strain evidence="6">R-45383</strain>
    </source>
</reference>
<accession>A0A177PD72</accession>
<organism evidence="5 6">
    <name type="scientific">Methylomonas koyamae</name>
    <dbReference type="NCBI Taxonomy" id="702114"/>
    <lineage>
        <taxon>Bacteria</taxon>
        <taxon>Pseudomonadati</taxon>
        <taxon>Pseudomonadota</taxon>
        <taxon>Gammaproteobacteria</taxon>
        <taxon>Methylococcales</taxon>
        <taxon>Methylococcaceae</taxon>
        <taxon>Methylomonas</taxon>
    </lineage>
</organism>
<dbReference type="AlphaFoldDB" id="A0A177PD72"/>
<feature type="domain" description="KAP NTPase" evidence="4">
    <location>
        <begin position="783"/>
        <end position="1008"/>
    </location>
</feature>
<name>A0A177PD72_9GAMM</name>
<dbReference type="Pfam" id="PF07693">
    <property type="entry name" value="KAP_NTPase"/>
    <property type="match status" value="2"/>
</dbReference>
<feature type="region of interest" description="Disordered" evidence="2">
    <location>
        <begin position="927"/>
        <end position="967"/>
    </location>
</feature>
<evidence type="ECO:0000256" key="1">
    <source>
        <dbReference type="SAM" id="Coils"/>
    </source>
</evidence>
<dbReference type="PANTHER" id="PTHR22674:SF6">
    <property type="entry name" value="NTPASE KAP FAMILY P-LOOP DOMAIN-CONTAINING PROTEIN 1"/>
    <property type="match status" value="1"/>
</dbReference>
<dbReference type="Proteomes" id="UP000077628">
    <property type="component" value="Unassembled WGS sequence"/>
</dbReference>
<dbReference type="PANTHER" id="PTHR22674">
    <property type="entry name" value="NTPASE, KAP FAMILY P-LOOP DOMAIN-CONTAINING 1"/>
    <property type="match status" value="1"/>
</dbReference>
<dbReference type="RefSeq" id="WP_064024274.1">
    <property type="nucleotide sequence ID" value="NZ_LUUK01000016.1"/>
</dbReference>
<feature type="coiled-coil region" evidence="1">
    <location>
        <begin position="711"/>
        <end position="745"/>
    </location>
</feature>
<feature type="transmembrane region" description="Helical" evidence="3">
    <location>
        <begin position="653"/>
        <end position="675"/>
    </location>
</feature>
<dbReference type="OrthoDB" id="88903at2"/>
<keyword evidence="3" id="KW-0472">Membrane</keyword>
<keyword evidence="3" id="KW-1133">Transmembrane helix</keyword>
<evidence type="ECO:0000259" key="4">
    <source>
        <dbReference type="Pfam" id="PF07693"/>
    </source>
</evidence>
<dbReference type="EMBL" id="LUUK01000016">
    <property type="protein sequence ID" value="OAI27992.1"/>
    <property type="molecule type" value="Genomic_DNA"/>
</dbReference>